<comment type="caution">
    <text evidence="1">The sequence shown here is derived from an EMBL/GenBank/DDBJ whole genome shotgun (WGS) entry which is preliminary data.</text>
</comment>
<name>A0A1G2RB24_9BACT</name>
<dbReference type="Proteomes" id="UP000177078">
    <property type="component" value="Unassembled WGS sequence"/>
</dbReference>
<reference evidence="1 2" key="1">
    <citation type="journal article" date="2016" name="Nat. Commun.">
        <title>Thousands of microbial genomes shed light on interconnected biogeochemical processes in an aquifer system.</title>
        <authorList>
            <person name="Anantharaman K."/>
            <person name="Brown C.T."/>
            <person name="Hug L.A."/>
            <person name="Sharon I."/>
            <person name="Castelle C.J."/>
            <person name="Probst A.J."/>
            <person name="Thomas B.C."/>
            <person name="Singh A."/>
            <person name="Wilkins M.J."/>
            <person name="Karaoz U."/>
            <person name="Brodie E.L."/>
            <person name="Williams K.H."/>
            <person name="Hubbard S.S."/>
            <person name="Banfield J.F."/>
        </authorList>
    </citation>
    <scope>NUCLEOTIDE SEQUENCE [LARGE SCALE GENOMIC DNA]</scope>
</reference>
<accession>A0A1G2RB24</accession>
<proteinExistence type="predicted"/>
<dbReference type="EMBL" id="MHUC01000039">
    <property type="protein sequence ID" value="OHA70050.1"/>
    <property type="molecule type" value="Genomic_DNA"/>
</dbReference>
<evidence type="ECO:0000313" key="1">
    <source>
        <dbReference type="EMBL" id="OHA70050.1"/>
    </source>
</evidence>
<protein>
    <submittedName>
        <fullName evidence="1">Uncharacterized protein</fullName>
    </submittedName>
</protein>
<dbReference type="STRING" id="1802457.A3F15_00820"/>
<organism evidence="1 2">
    <name type="scientific">Candidatus Wildermuthbacteria bacterium RIFCSPHIGHO2_12_FULL_40_12</name>
    <dbReference type="NCBI Taxonomy" id="1802457"/>
    <lineage>
        <taxon>Bacteria</taxon>
        <taxon>Candidatus Wildermuthiibacteriota</taxon>
    </lineage>
</organism>
<dbReference type="AlphaFoldDB" id="A0A1G2RB24"/>
<sequence>MVLSVCFFRTKRLLRCLARGLDKPPAADKIKTENNMLKPKNTPQSHRAVTGWFSVKPKNSGGVVE</sequence>
<gene>
    <name evidence="1" type="ORF">A3F15_00820</name>
</gene>
<evidence type="ECO:0000313" key="2">
    <source>
        <dbReference type="Proteomes" id="UP000177078"/>
    </source>
</evidence>